<keyword evidence="4" id="KW-0238">DNA-binding</keyword>
<dbReference type="InterPro" id="IPR001005">
    <property type="entry name" value="SANT/Myb"/>
</dbReference>
<dbReference type="PROSITE" id="PS51293">
    <property type="entry name" value="SANT"/>
    <property type="match status" value="1"/>
</dbReference>
<dbReference type="PANTHER" id="PTHR45614:SF218">
    <property type="entry name" value="TRANSCRIPTION FACTOR MYB119-RELATED"/>
    <property type="match status" value="1"/>
</dbReference>
<feature type="domain" description="Myb-like" evidence="7">
    <location>
        <begin position="188"/>
        <end position="238"/>
    </location>
</feature>
<dbReference type="GO" id="GO:0005634">
    <property type="term" value="C:nucleus"/>
    <property type="evidence" value="ECO:0007669"/>
    <property type="project" value="UniProtKB-SubCell"/>
</dbReference>
<dbReference type="AlphaFoldDB" id="A0AAV8SCE7"/>
<evidence type="ECO:0000256" key="2">
    <source>
        <dbReference type="ARBA" id="ARBA00022737"/>
    </source>
</evidence>
<dbReference type="PANTHER" id="PTHR45614">
    <property type="entry name" value="MYB PROTEIN-RELATED"/>
    <property type="match status" value="1"/>
</dbReference>
<evidence type="ECO:0000313" key="11">
    <source>
        <dbReference type="Proteomes" id="UP001159364"/>
    </source>
</evidence>
<keyword evidence="5" id="KW-0539">Nucleus</keyword>
<keyword evidence="2" id="KW-0677">Repeat</keyword>
<name>A0AAV8SCE7_9ROSI</name>
<accession>A0AAV8SCE7</accession>
<dbReference type="GO" id="GO:0000981">
    <property type="term" value="F:DNA-binding transcription factor activity, RNA polymerase II-specific"/>
    <property type="evidence" value="ECO:0007669"/>
    <property type="project" value="TreeGrafter"/>
</dbReference>
<dbReference type="FunFam" id="1.10.10.60:FF:000010">
    <property type="entry name" value="Transcriptional activator Myb isoform A"/>
    <property type="match status" value="1"/>
</dbReference>
<evidence type="ECO:0000256" key="5">
    <source>
        <dbReference type="ARBA" id="ARBA00023242"/>
    </source>
</evidence>
<sequence length="466" mass="51785">MEELGGGGSRRFGCGSMLQNHLVTCRPTPPLTAIDRFLWGQKQSIQHPAQNYDRNKATYVSPNHQLFGLLSNISAIGGVSCSSFMQETTLVDDILIDGDILNCTFEGHPNLGLNEDHNLEEKGSKGIGKKAKKGSCAALIKGQWSEEEDSKLVKLVKQFGVRKWAQIAEKLAGRAGKQCRERWHNHLRPDIKKEGWSEEEERTLVEAHAKVGNRWAEIAKLIPGRTENAIKNHWNATKRRQNSRRKHKQPEKQSGKPQSSILENYIRSQNLVTSATPTHSTTTATYTPSNSSVSEDPSTQLNYFLPDLLESAGADDSPTLITETCDDELLFMQNFFSNKLNESPFDKSVNNPELMETSGIVSLGLCQKSADQQLLGNANSNSGDRGLFPLNLETKLCTDELIPTSHHLYSDLYMSYLLNGSSSFASPLENGYCSTNMMSFTRDNQQSSTGNKEMDLIEMISSSHLP</sequence>
<dbReference type="InterPro" id="IPR017884">
    <property type="entry name" value="SANT_dom"/>
</dbReference>
<reference evidence="10 11" key="1">
    <citation type="submission" date="2021-09" db="EMBL/GenBank/DDBJ databases">
        <title>Genomic insights and catalytic innovation underlie evolution of tropane alkaloids biosynthesis.</title>
        <authorList>
            <person name="Wang Y.-J."/>
            <person name="Tian T."/>
            <person name="Huang J.-P."/>
            <person name="Huang S.-X."/>
        </authorList>
    </citation>
    <scope>NUCLEOTIDE SEQUENCE [LARGE SCALE GENOMIC DNA]</scope>
    <source>
        <strain evidence="10">KIB-2018</strain>
        <tissue evidence="10">Leaf</tissue>
    </source>
</reference>
<keyword evidence="3" id="KW-0805">Transcription regulation</keyword>
<feature type="compositionally biased region" description="Basic residues" evidence="6">
    <location>
        <begin position="236"/>
        <end position="249"/>
    </location>
</feature>
<dbReference type="GO" id="GO:0000978">
    <property type="term" value="F:RNA polymerase II cis-regulatory region sequence-specific DNA binding"/>
    <property type="evidence" value="ECO:0007669"/>
    <property type="project" value="TreeGrafter"/>
</dbReference>
<dbReference type="EMBL" id="JAIWQS010000011">
    <property type="protein sequence ID" value="KAJ8749719.1"/>
    <property type="molecule type" value="Genomic_DNA"/>
</dbReference>
<evidence type="ECO:0000313" key="10">
    <source>
        <dbReference type="EMBL" id="KAJ8749719.1"/>
    </source>
</evidence>
<evidence type="ECO:0000259" key="7">
    <source>
        <dbReference type="PROSITE" id="PS50090"/>
    </source>
</evidence>
<evidence type="ECO:0000256" key="3">
    <source>
        <dbReference type="ARBA" id="ARBA00023015"/>
    </source>
</evidence>
<feature type="region of interest" description="Disordered" evidence="6">
    <location>
        <begin position="228"/>
        <end position="298"/>
    </location>
</feature>
<proteinExistence type="predicted"/>
<dbReference type="PROSITE" id="PS51294">
    <property type="entry name" value="HTH_MYB"/>
    <property type="match status" value="2"/>
</dbReference>
<dbReference type="InterPro" id="IPR009057">
    <property type="entry name" value="Homeodomain-like_sf"/>
</dbReference>
<evidence type="ECO:0000256" key="6">
    <source>
        <dbReference type="SAM" id="MobiDB-lite"/>
    </source>
</evidence>
<dbReference type="SMART" id="SM00717">
    <property type="entry name" value="SANT"/>
    <property type="match status" value="2"/>
</dbReference>
<feature type="compositionally biased region" description="Polar residues" evidence="6">
    <location>
        <begin position="255"/>
        <end position="272"/>
    </location>
</feature>
<dbReference type="CDD" id="cd00167">
    <property type="entry name" value="SANT"/>
    <property type="match status" value="2"/>
</dbReference>
<evidence type="ECO:0000259" key="9">
    <source>
        <dbReference type="PROSITE" id="PS51294"/>
    </source>
</evidence>
<feature type="domain" description="HTH myb-type" evidence="9">
    <location>
        <begin position="139"/>
        <end position="191"/>
    </location>
</feature>
<feature type="compositionally biased region" description="Low complexity" evidence="6">
    <location>
        <begin position="273"/>
        <end position="292"/>
    </location>
</feature>
<comment type="subcellular location">
    <subcellularLocation>
        <location evidence="1">Nucleus</location>
    </subcellularLocation>
</comment>
<evidence type="ECO:0000256" key="4">
    <source>
        <dbReference type="ARBA" id="ARBA00023125"/>
    </source>
</evidence>
<dbReference type="Gene3D" id="1.10.10.60">
    <property type="entry name" value="Homeodomain-like"/>
    <property type="match status" value="2"/>
</dbReference>
<dbReference type="Pfam" id="PF13921">
    <property type="entry name" value="Myb_DNA-bind_6"/>
    <property type="match status" value="1"/>
</dbReference>
<feature type="domain" description="SANT" evidence="8">
    <location>
        <begin position="191"/>
        <end position="242"/>
    </location>
</feature>
<protein>
    <submittedName>
        <fullName evidence="10">Uncharacterized protein</fullName>
    </submittedName>
</protein>
<evidence type="ECO:0000259" key="8">
    <source>
        <dbReference type="PROSITE" id="PS51293"/>
    </source>
</evidence>
<evidence type="ECO:0000256" key="1">
    <source>
        <dbReference type="ARBA" id="ARBA00004123"/>
    </source>
</evidence>
<comment type="caution">
    <text evidence="10">The sequence shown here is derived from an EMBL/GenBank/DDBJ whole genome shotgun (WGS) entry which is preliminary data.</text>
</comment>
<feature type="domain" description="Myb-like" evidence="7">
    <location>
        <begin position="141"/>
        <end position="187"/>
    </location>
</feature>
<dbReference type="SUPFAM" id="SSF46689">
    <property type="entry name" value="Homeodomain-like"/>
    <property type="match status" value="1"/>
</dbReference>
<feature type="domain" description="HTH myb-type" evidence="9">
    <location>
        <begin position="192"/>
        <end position="242"/>
    </location>
</feature>
<dbReference type="Proteomes" id="UP001159364">
    <property type="component" value="Linkage Group LG11"/>
</dbReference>
<dbReference type="PROSITE" id="PS50090">
    <property type="entry name" value="MYB_LIKE"/>
    <property type="match status" value="2"/>
</dbReference>
<dbReference type="InterPro" id="IPR050560">
    <property type="entry name" value="MYB_TF"/>
</dbReference>
<gene>
    <name evidence="10" type="ORF">K2173_012270</name>
</gene>
<organism evidence="10 11">
    <name type="scientific">Erythroxylum novogranatense</name>
    <dbReference type="NCBI Taxonomy" id="1862640"/>
    <lineage>
        <taxon>Eukaryota</taxon>
        <taxon>Viridiplantae</taxon>
        <taxon>Streptophyta</taxon>
        <taxon>Embryophyta</taxon>
        <taxon>Tracheophyta</taxon>
        <taxon>Spermatophyta</taxon>
        <taxon>Magnoliopsida</taxon>
        <taxon>eudicotyledons</taxon>
        <taxon>Gunneridae</taxon>
        <taxon>Pentapetalae</taxon>
        <taxon>rosids</taxon>
        <taxon>fabids</taxon>
        <taxon>Malpighiales</taxon>
        <taxon>Erythroxylaceae</taxon>
        <taxon>Erythroxylum</taxon>
    </lineage>
</organism>
<dbReference type="InterPro" id="IPR017930">
    <property type="entry name" value="Myb_dom"/>
</dbReference>
<keyword evidence="3" id="KW-0804">Transcription</keyword>
<keyword evidence="11" id="KW-1185">Reference proteome</keyword>